<protein>
    <submittedName>
        <fullName evidence="1">Uncharacterized protein</fullName>
    </submittedName>
</protein>
<proteinExistence type="predicted"/>
<feature type="non-terminal residue" evidence="1">
    <location>
        <position position="1"/>
    </location>
</feature>
<sequence length="201" mass="21934">STKTLNVYHTAYHRDYRITNSGDEPVYYVCNLHFHLNTPDVTLHAGSEKTDPTLGAAEFSSMFSKSIMIALGDPGANSDVPWHEIVRTSNPLLQSEFKFTVDTPRYHDSAHGQAKGHSGTTFIWKRSSETEVGDGAAHSLQNFKLVDEGTGETVATFANNGLGGWKKKGRFRIVEGVYGGDWENLVLLSCLSLIEKAGGGA</sequence>
<dbReference type="Proteomes" id="UP000250140">
    <property type="component" value="Unassembled WGS sequence"/>
</dbReference>
<reference evidence="1 2" key="1">
    <citation type="journal article" date="2016" name="Nat. Commun.">
        <title>Ectomycorrhizal ecology is imprinted in the genome of the dominant symbiotic fungus Cenococcum geophilum.</title>
        <authorList>
            <consortium name="DOE Joint Genome Institute"/>
            <person name="Peter M."/>
            <person name="Kohler A."/>
            <person name="Ohm R.A."/>
            <person name="Kuo A."/>
            <person name="Krutzmann J."/>
            <person name="Morin E."/>
            <person name="Arend M."/>
            <person name="Barry K.W."/>
            <person name="Binder M."/>
            <person name="Choi C."/>
            <person name="Clum A."/>
            <person name="Copeland A."/>
            <person name="Grisel N."/>
            <person name="Haridas S."/>
            <person name="Kipfer T."/>
            <person name="LaButti K."/>
            <person name="Lindquist E."/>
            <person name="Lipzen A."/>
            <person name="Maire R."/>
            <person name="Meier B."/>
            <person name="Mihaltcheva S."/>
            <person name="Molinier V."/>
            <person name="Murat C."/>
            <person name="Poggeler S."/>
            <person name="Quandt C.A."/>
            <person name="Sperisen C."/>
            <person name="Tritt A."/>
            <person name="Tisserant E."/>
            <person name="Crous P.W."/>
            <person name="Henrissat B."/>
            <person name="Nehls U."/>
            <person name="Egli S."/>
            <person name="Spatafora J.W."/>
            <person name="Grigoriev I.V."/>
            <person name="Martin F.M."/>
        </authorList>
    </citation>
    <scope>NUCLEOTIDE SEQUENCE [LARGE SCALE GENOMIC DNA]</scope>
    <source>
        <strain evidence="1 2">CBS 207.34</strain>
    </source>
</reference>
<dbReference type="OrthoDB" id="3431997at2759"/>
<dbReference type="AlphaFoldDB" id="A0A8E2FAS1"/>
<gene>
    <name evidence="1" type="ORF">AOQ84DRAFT_282435</name>
</gene>
<dbReference type="EMBL" id="KV748671">
    <property type="protein sequence ID" value="OCL13767.1"/>
    <property type="molecule type" value="Genomic_DNA"/>
</dbReference>
<evidence type="ECO:0000313" key="2">
    <source>
        <dbReference type="Proteomes" id="UP000250140"/>
    </source>
</evidence>
<name>A0A8E2FAS1_9PEZI</name>
<accession>A0A8E2FAS1</accession>
<evidence type="ECO:0000313" key="1">
    <source>
        <dbReference type="EMBL" id="OCL13767.1"/>
    </source>
</evidence>
<keyword evidence="2" id="KW-1185">Reference proteome</keyword>
<organism evidence="1 2">
    <name type="scientific">Glonium stellatum</name>
    <dbReference type="NCBI Taxonomy" id="574774"/>
    <lineage>
        <taxon>Eukaryota</taxon>
        <taxon>Fungi</taxon>
        <taxon>Dikarya</taxon>
        <taxon>Ascomycota</taxon>
        <taxon>Pezizomycotina</taxon>
        <taxon>Dothideomycetes</taxon>
        <taxon>Pleosporomycetidae</taxon>
        <taxon>Gloniales</taxon>
        <taxon>Gloniaceae</taxon>
        <taxon>Glonium</taxon>
    </lineage>
</organism>